<dbReference type="Gene3D" id="3.40.50.150">
    <property type="entry name" value="Vaccinia Virus protein VP39"/>
    <property type="match status" value="1"/>
</dbReference>
<dbReference type="EMBL" id="CP088295">
    <property type="protein sequence ID" value="UUY02901.1"/>
    <property type="molecule type" value="Genomic_DNA"/>
</dbReference>
<reference evidence="2" key="1">
    <citation type="submission" date="2021-11" db="EMBL/GenBank/DDBJ databases">
        <title>Cultivation dependent microbiological survey of springs from the worlds oldest radium mine currently devoted to the extraction of radon-saturated water.</title>
        <authorList>
            <person name="Kapinusova G."/>
            <person name="Smrhova T."/>
            <person name="Strejcek M."/>
            <person name="Suman J."/>
            <person name="Jani K."/>
            <person name="Pajer P."/>
            <person name="Uhlik O."/>
        </authorList>
    </citation>
    <scope>NUCLEOTIDE SEQUENCE [LARGE SCALE GENOMIC DNA]</scope>
    <source>
        <strain evidence="2">J379</strain>
    </source>
</reference>
<evidence type="ECO:0000313" key="2">
    <source>
        <dbReference type="Proteomes" id="UP001058860"/>
    </source>
</evidence>
<proteinExistence type="predicted"/>
<dbReference type="CDD" id="cd02440">
    <property type="entry name" value="AdoMet_MTases"/>
    <property type="match status" value="1"/>
</dbReference>
<accession>A0ABY5PE69</accession>
<dbReference type="Pfam" id="PF13489">
    <property type="entry name" value="Methyltransf_23"/>
    <property type="match status" value="1"/>
</dbReference>
<dbReference type="RefSeq" id="WP_353863423.1">
    <property type="nucleotide sequence ID" value="NZ_CP088295.1"/>
</dbReference>
<dbReference type="GO" id="GO:0008168">
    <property type="term" value="F:methyltransferase activity"/>
    <property type="evidence" value="ECO:0007669"/>
    <property type="project" value="UniProtKB-KW"/>
</dbReference>
<protein>
    <submittedName>
        <fullName evidence="1">Class I SAM-dependent methyltransferase</fullName>
    </submittedName>
</protein>
<organism evidence="1 2">
    <name type="scientific">Svornostia abyssi</name>
    <dbReference type="NCBI Taxonomy" id="2898438"/>
    <lineage>
        <taxon>Bacteria</taxon>
        <taxon>Bacillati</taxon>
        <taxon>Actinomycetota</taxon>
        <taxon>Thermoleophilia</taxon>
        <taxon>Solirubrobacterales</taxon>
        <taxon>Baekduiaceae</taxon>
        <taxon>Svornostia</taxon>
    </lineage>
</organism>
<keyword evidence="1" id="KW-0808">Transferase</keyword>
<keyword evidence="1" id="KW-0489">Methyltransferase</keyword>
<dbReference type="Proteomes" id="UP001058860">
    <property type="component" value="Chromosome"/>
</dbReference>
<evidence type="ECO:0000313" key="1">
    <source>
        <dbReference type="EMBL" id="UUY02901.1"/>
    </source>
</evidence>
<keyword evidence="2" id="KW-1185">Reference proteome</keyword>
<name>A0ABY5PE69_9ACTN</name>
<dbReference type="SUPFAM" id="SSF53335">
    <property type="entry name" value="S-adenosyl-L-methionine-dependent methyltransferases"/>
    <property type="match status" value="1"/>
</dbReference>
<dbReference type="InterPro" id="IPR029063">
    <property type="entry name" value="SAM-dependent_MTases_sf"/>
</dbReference>
<gene>
    <name evidence="1" type="ORF">LRS13_19775</name>
</gene>
<sequence>MTTESESQSGRFVGPTPEERAPVALPARYQYPWREPFEQPILERLPNARAVLDMGSGRHPAITPDRRPVGLRYVGLDLSQSELDAAGEGAYTDVVAADATVMQPQLVGQFDLVVSWQVLEHVRDLSDTVENIRQYLNPGGTLVTVFSGLWSAFGLANKVLPNELGHRVVAKVMRRKETNTPVFPAYYDKCYSTALEGVFAPWATAEIRPLYRGATYFAFSPVLMRTYLAYENLACRRNMANLATHYLVIATR</sequence>
<dbReference type="PANTHER" id="PTHR43861">
    <property type="entry name" value="TRANS-ACONITATE 2-METHYLTRANSFERASE-RELATED"/>
    <property type="match status" value="1"/>
</dbReference>
<dbReference type="GO" id="GO:0032259">
    <property type="term" value="P:methylation"/>
    <property type="evidence" value="ECO:0007669"/>
    <property type="project" value="UniProtKB-KW"/>
</dbReference>